<dbReference type="InterPro" id="IPR016193">
    <property type="entry name" value="Cytidine_deaminase-like"/>
</dbReference>
<dbReference type="GO" id="GO:0055086">
    <property type="term" value="P:nucleobase-containing small molecule metabolic process"/>
    <property type="evidence" value="ECO:0007669"/>
    <property type="project" value="UniProtKB-ARBA"/>
</dbReference>
<keyword evidence="5" id="KW-0862">Zinc</keyword>
<dbReference type="EMBL" id="JAESVA010000002">
    <property type="protein sequence ID" value="MCB8879662.1"/>
    <property type="molecule type" value="Genomic_DNA"/>
</dbReference>
<proteinExistence type="inferred from homology"/>
<keyword evidence="8" id="KW-1185">Reference proteome</keyword>
<dbReference type="RefSeq" id="WP_227306288.1">
    <property type="nucleotide sequence ID" value="NZ_JAESVA010000002.1"/>
</dbReference>
<dbReference type="Pfam" id="PF08211">
    <property type="entry name" value="dCMP_cyt_deam_2"/>
    <property type="match status" value="1"/>
</dbReference>
<dbReference type="AlphaFoldDB" id="A0A964E2W9"/>
<feature type="binding site" evidence="5">
    <location>
        <position position="89"/>
    </location>
    <ligand>
        <name>Zn(2+)</name>
        <dbReference type="ChEBI" id="CHEBI:29105"/>
        <note>catalytic</note>
    </ligand>
</feature>
<feature type="binding site" evidence="5">
    <location>
        <position position="118"/>
    </location>
    <ligand>
        <name>Zn(2+)</name>
        <dbReference type="ChEBI" id="CHEBI:29105"/>
        <note>catalytic</note>
    </ligand>
</feature>
<dbReference type="GO" id="GO:0072527">
    <property type="term" value="P:pyrimidine-containing compound metabolic process"/>
    <property type="evidence" value="ECO:0007669"/>
    <property type="project" value="UniProtKB-ARBA"/>
</dbReference>
<dbReference type="InterPro" id="IPR050202">
    <property type="entry name" value="Cyt/Deoxycyt_deaminase"/>
</dbReference>
<dbReference type="InterPro" id="IPR013171">
    <property type="entry name" value="Cyd/dCyd_deaminase_Zn-bd"/>
</dbReference>
<dbReference type="InterPro" id="IPR002125">
    <property type="entry name" value="CMP_dCMP_dom"/>
</dbReference>
<evidence type="ECO:0000259" key="6">
    <source>
        <dbReference type="PROSITE" id="PS51747"/>
    </source>
</evidence>
<feature type="binding site" evidence="4">
    <location>
        <begin position="76"/>
        <end position="78"/>
    </location>
    <ligand>
        <name>substrate</name>
    </ligand>
</feature>
<dbReference type="GO" id="GO:0004126">
    <property type="term" value="F:cytidine deaminase activity"/>
    <property type="evidence" value="ECO:0007669"/>
    <property type="project" value="UniProtKB-EC"/>
</dbReference>
<feature type="domain" description="CMP/dCMP-type deaminase" evidence="6">
    <location>
        <begin position="178"/>
        <end position="292"/>
    </location>
</feature>
<dbReference type="EC" id="3.5.4.5" evidence="7"/>
<gene>
    <name evidence="7" type="primary">cdd</name>
    <name evidence="7" type="ORF">ACELLULO517_05410</name>
</gene>
<evidence type="ECO:0000313" key="8">
    <source>
        <dbReference type="Proteomes" id="UP000721844"/>
    </source>
</evidence>
<comment type="subunit">
    <text evidence="2">Homodimer.</text>
</comment>
<feature type="domain" description="CMP/dCMP-type deaminase" evidence="6">
    <location>
        <begin position="34"/>
        <end position="154"/>
    </location>
</feature>
<dbReference type="Pfam" id="PF00383">
    <property type="entry name" value="dCMP_cyt_deam_1"/>
    <property type="match status" value="1"/>
</dbReference>
<feature type="binding site" evidence="5">
    <location>
        <position position="115"/>
    </location>
    <ligand>
        <name>Zn(2+)</name>
        <dbReference type="ChEBI" id="CHEBI:29105"/>
        <note>catalytic</note>
    </ligand>
</feature>
<dbReference type="PROSITE" id="PS51747">
    <property type="entry name" value="CYT_DCMP_DEAMINASES_2"/>
    <property type="match status" value="2"/>
</dbReference>
<dbReference type="PANTHER" id="PTHR11644:SF2">
    <property type="entry name" value="CYTIDINE DEAMINASE"/>
    <property type="match status" value="1"/>
</dbReference>
<evidence type="ECO:0000256" key="2">
    <source>
        <dbReference type="ARBA" id="ARBA00011738"/>
    </source>
</evidence>
<feature type="active site" description="Proton donor" evidence="3">
    <location>
        <position position="91"/>
    </location>
</feature>
<dbReference type="GO" id="GO:0008270">
    <property type="term" value="F:zinc ion binding"/>
    <property type="evidence" value="ECO:0007669"/>
    <property type="project" value="InterPro"/>
</dbReference>
<evidence type="ECO:0000256" key="4">
    <source>
        <dbReference type="PIRSR" id="PIRSR006334-2"/>
    </source>
</evidence>
<comment type="cofactor">
    <cofactor evidence="5">
        <name>Zn(2+)</name>
        <dbReference type="ChEBI" id="CHEBI:29105"/>
    </cofactor>
    <text evidence="5">Binds 1 zinc ion.</text>
</comment>
<sequence length="292" mass="30131">MSALSPRLAAAIGPDHVLPAARIPALLAETGLADTDALMLALLPLAQNLARPPISNFRVGAVGLTAETGDVIFGANVEFPGAGSGDTIHAEQFLFTRAYHRGVTLTRIAVSARPCGHCRQFMNEFSGNESLLILDPGGDRQSLSELLPFRFGPADLGEAPAGPGRGQTVVITEDEGTEADPDMLKALIAGGARAHTPYSGCPSALVLKLADGQIITGSAIENAAYNPGMPPAQAALINLIAGGWDYDQIDAAILGAVPGAGFDHFAGTAKLLSIIAPNALLETLPWRVAQSS</sequence>
<dbReference type="NCBIfam" id="NF006537">
    <property type="entry name" value="PRK09027.1"/>
    <property type="match status" value="1"/>
</dbReference>
<dbReference type="CDD" id="cd01283">
    <property type="entry name" value="cytidine_deaminase"/>
    <property type="match status" value="2"/>
</dbReference>
<organism evidence="7 8">
    <name type="scientific">Acidisoma cellulosilyticum</name>
    <dbReference type="NCBI Taxonomy" id="2802395"/>
    <lineage>
        <taxon>Bacteria</taxon>
        <taxon>Pseudomonadati</taxon>
        <taxon>Pseudomonadota</taxon>
        <taxon>Alphaproteobacteria</taxon>
        <taxon>Acetobacterales</taxon>
        <taxon>Acidocellaceae</taxon>
        <taxon>Acidisoma</taxon>
    </lineage>
</organism>
<dbReference type="Proteomes" id="UP000721844">
    <property type="component" value="Unassembled WGS sequence"/>
</dbReference>
<dbReference type="PANTHER" id="PTHR11644">
    <property type="entry name" value="CYTIDINE DEAMINASE"/>
    <property type="match status" value="1"/>
</dbReference>
<dbReference type="SUPFAM" id="SSF53927">
    <property type="entry name" value="Cytidine deaminase-like"/>
    <property type="match status" value="2"/>
</dbReference>
<comment type="caution">
    <text evidence="7">The sequence shown here is derived from an EMBL/GenBank/DDBJ whole genome shotgun (WGS) entry which is preliminary data.</text>
</comment>
<comment type="similarity">
    <text evidence="1">Belongs to the cytidine and deoxycytidylate deaminase family.</text>
</comment>
<keyword evidence="7" id="KW-0378">Hydrolase</keyword>
<name>A0A964E2W9_9PROT</name>
<dbReference type="GO" id="GO:0005829">
    <property type="term" value="C:cytosol"/>
    <property type="evidence" value="ECO:0007669"/>
    <property type="project" value="TreeGrafter"/>
</dbReference>
<reference evidence="7 8" key="1">
    <citation type="journal article" date="2021" name="Microorganisms">
        <title>Acidisoma silvae sp. nov. and Acidisomacellulosilytica sp. nov., Two Acidophilic Bacteria Isolated from Decaying Wood, Hydrolyzing Cellulose and Producing Poly-3-hydroxybutyrate.</title>
        <authorList>
            <person name="Mieszkin S."/>
            <person name="Pouder E."/>
            <person name="Uroz S."/>
            <person name="Simon-Colin C."/>
            <person name="Alain K."/>
        </authorList>
    </citation>
    <scope>NUCLEOTIDE SEQUENCE [LARGE SCALE GENOMIC DNA]</scope>
    <source>
        <strain evidence="7 8">HW T5.17</strain>
    </source>
</reference>
<keyword evidence="5" id="KW-0479">Metal-binding</keyword>
<dbReference type="PIRSF" id="PIRSF006334">
    <property type="entry name" value="Cdd_plus_pseudo"/>
    <property type="match status" value="1"/>
</dbReference>
<evidence type="ECO:0000256" key="1">
    <source>
        <dbReference type="ARBA" id="ARBA00006576"/>
    </source>
</evidence>
<evidence type="ECO:0000256" key="3">
    <source>
        <dbReference type="PIRSR" id="PIRSR006334-1"/>
    </source>
</evidence>
<protein>
    <submittedName>
        <fullName evidence="7">Cytidine deaminase</fullName>
        <ecNumber evidence="7">3.5.4.5</ecNumber>
    </submittedName>
</protein>
<dbReference type="Gene3D" id="3.40.140.10">
    <property type="entry name" value="Cytidine Deaminase, domain 2"/>
    <property type="match status" value="2"/>
</dbReference>
<evidence type="ECO:0000313" key="7">
    <source>
        <dbReference type="EMBL" id="MCB8879662.1"/>
    </source>
</evidence>
<evidence type="ECO:0000256" key="5">
    <source>
        <dbReference type="PIRSR" id="PIRSR006334-3"/>
    </source>
</evidence>
<accession>A0A964E2W9</accession>